<feature type="compositionally biased region" description="Basic residues" evidence="1">
    <location>
        <begin position="21"/>
        <end position="30"/>
    </location>
</feature>
<feature type="compositionally biased region" description="Pro residues" evidence="1">
    <location>
        <begin position="43"/>
        <end position="67"/>
    </location>
</feature>
<comment type="caution">
    <text evidence="3">The sequence shown here is derived from an EMBL/GenBank/DDBJ whole genome shotgun (WGS) entry which is preliminary data.</text>
</comment>
<feature type="domain" description="F5/8 type C" evidence="2">
    <location>
        <begin position="76"/>
        <end position="178"/>
    </location>
</feature>
<dbReference type="InterPro" id="IPR008979">
    <property type="entry name" value="Galactose-bd-like_sf"/>
</dbReference>
<dbReference type="SUPFAM" id="SSF49785">
    <property type="entry name" value="Galactose-binding domain-like"/>
    <property type="match status" value="1"/>
</dbReference>
<feature type="region of interest" description="Disordered" evidence="1">
    <location>
        <begin position="1"/>
        <end position="70"/>
    </location>
</feature>
<proteinExistence type="predicted"/>
<dbReference type="PANTHER" id="PTHR24543">
    <property type="entry name" value="MULTICOPPER OXIDASE-RELATED"/>
    <property type="match status" value="1"/>
</dbReference>
<evidence type="ECO:0000313" key="3">
    <source>
        <dbReference type="EMBL" id="KAK2560758.1"/>
    </source>
</evidence>
<evidence type="ECO:0000313" key="4">
    <source>
        <dbReference type="Proteomes" id="UP001249851"/>
    </source>
</evidence>
<dbReference type="PANTHER" id="PTHR24543:SF325">
    <property type="entry name" value="F5_8 TYPE C DOMAIN-CONTAINING PROTEIN"/>
    <property type="match status" value="1"/>
</dbReference>
<sequence length="179" mass="19763">MESGAIKDSQLSASSEFNKAHGVHFSRLRPKLPTGRPGAGGKPPGPGWKPPRPGGRPPRPGGRPPRPGGKRLPNCWVASFNDHNPWLQVDLKNIVAVTGIATQGLVTQYKIQFREMDHQPFKIHKKIGEKSETLFQGNVGKRTVVYQDFKPKIIASLIRVLPVKWLVCAAMRIELYGSC</sequence>
<keyword evidence="4" id="KW-1185">Reference proteome</keyword>
<protein>
    <submittedName>
        <fullName evidence="3">Discoidin</fullName>
    </submittedName>
</protein>
<accession>A0AAD9QG91</accession>
<evidence type="ECO:0000259" key="2">
    <source>
        <dbReference type="PROSITE" id="PS50022"/>
    </source>
</evidence>
<dbReference type="AlphaFoldDB" id="A0AAD9QG91"/>
<organism evidence="3 4">
    <name type="scientific">Acropora cervicornis</name>
    <name type="common">Staghorn coral</name>
    <dbReference type="NCBI Taxonomy" id="6130"/>
    <lineage>
        <taxon>Eukaryota</taxon>
        <taxon>Metazoa</taxon>
        <taxon>Cnidaria</taxon>
        <taxon>Anthozoa</taxon>
        <taxon>Hexacorallia</taxon>
        <taxon>Scleractinia</taxon>
        <taxon>Astrocoeniina</taxon>
        <taxon>Acroporidae</taxon>
        <taxon>Acropora</taxon>
    </lineage>
</organism>
<gene>
    <name evidence="3" type="ORF">P5673_016544</name>
</gene>
<dbReference type="Proteomes" id="UP001249851">
    <property type="component" value="Unassembled WGS sequence"/>
</dbReference>
<dbReference type="InterPro" id="IPR000421">
    <property type="entry name" value="FA58C"/>
</dbReference>
<dbReference type="PROSITE" id="PS50022">
    <property type="entry name" value="FA58C_3"/>
    <property type="match status" value="1"/>
</dbReference>
<reference evidence="3" key="2">
    <citation type="journal article" date="2023" name="Science">
        <title>Genomic signatures of disease resistance in endangered staghorn corals.</title>
        <authorList>
            <person name="Vollmer S.V."/>
            <person name="Selwyn J.D."/>
            <person name="Despard B.A."/>
            <person name="Roesel C.L."/>
        </authorList>
    </citation>
    <scope>NUCLEOTIDE SEQUENCE</scope>
    <source>
        <strain evidence="3">K2</strain>
    </source>
</reference>
<dbReference type="Gene3D" id="2.60.120.260">
    <property type="entry name" value="Galactose-binding domain-like"/>
    <property type="match status" value="1"/>
</dbReference>
<evidence type="ECO:0000256" key="1">
    <source>
        <dbReference type="SAM" id="MobiDB-lite"/>
    </source>
</evidence>
<name>A0AAD9QG91_ACRCE</name>
<dbReference type="Pfam" id="PF00754">
    <property type="entry name" value="F5_F8_type_C"/>
    <property type="match status" value="1"/>
</dbReference>
<dbReference type="EMBL" id="JARQWQ010000035">
    <property type="protein sequence ID" value="KAK2560758.1"/>
    <property type="molecule type" value="Genomic_DNA"/>
</dbReference>
<reference evidence="3" key="1">
    <citation type="journal article" date="2023" name="G3 (Bethesda)">
        <title>Whole genome assembly and annotation of the endangered Caribbean coral Acropora cervicornis.</title>
        <authorList>
            <person name="Selwyn J.D."/>
            <person name="Vollmer S.V."/>
        </authorList>
    </citation>
    <scope>NUCLEOTIDE SEQUENCE</scope>
    <source>
        <strain evidence="3">K2</strain>
    </source>
</reference>